<sequence>MASSTHDEANTNGDSSQSKDEDPFIAFGIDFGTTYSGIAWAISTRPANVSMITSWDSAKYHCSDKEKTPSIISYEENGKMLWGYSVSDKKSSIEWSKLCLLEEDDIPNDVSHSTQLQAAQAALKQQKKSVVDVISDYLRQLWKHSIINIRRAIGGQLVDLCRFKVVATIPAIWPIYAQIRMHEAIEKAGILSTRNAGQTILEFLPEPEAAALATLRGISTYNQANMEIGDHFVVCDAGGGTVDIITYTVVELSPMKVKESVKGDGKLCGATFLDERFLEILREKLDQISPDTWKSLEETGALGRIMNNDWENGIKPQFRNTDQHWMIQIPVKGPKRTHDEFRFSDIKFDVKDVQKIFKPIVAEIKHLVDNQVKAIKDKYNKEPKFVVLVGGFGRQPFLFTEMQDALNRRNGPVGKIEVLQSQGAEPISRMSYGVKCDRVPWNAKDHDIRDKEWSDIDQAYKAVNQTSWFVRIGETIPVGDFISKGFYTDLTHSISSQSTELIYSTSATPPKRCDETVKKLYNLHWSTVPKFSKLTTWVNSKGRTIRRFCFDTKMTSNGVTLDFEIVYKGQVVASKNIGIDYGHCGALASNCN</sequence>
<reference evidence="4 5" key="1">
    <citation type="journal article" date="2016" name="Genome Announc.">
        <title>Draft Whole-Genome Sequence of Trichoderma gamsii T6085, a Promising Biocontrol Agent of Fusarium Head Blight on Wheat.</title>
        <authorList>
            <person name="Baroncelli R."/>
            <person name="Zapparata A."/>
            <person name="Piaggeschi G."/>
            <person name="Sarrocco S."/>
            <person name="Vannacci G."/>
        </authorList>
    </citation>
    <scope>NUCLEOTIDE SEQUENCE [LARGE SCALE GENOMIC DNA]</scope>
    <source>
        <strain evidence="4 5">T6085</strain>
    </source>
</reference>
<accession>A0A2P4ZC02</accession>
<proteinExistence type="predicted"/>
<name>A0A2P4ZC02_9HYPO</name>
<dbReference type="CDD" id="cd10170">
    <property type="entry name" value="ASKHA_NBD_HSP70"/>
    <property type="match status" value="1"/>
</dbReference>
<dbReference type="RefSeq" id="XP_018660978.1">
    <property type="nucleotide sequence ID" value="XM_018805788.1"/>
</dbReference>
<dbReference type="STRING" id="398673.A0A2P4ZC02"/>
<evidence type="ECO:0000313" key="5">
    <source>
        <dbReference type="Proteomes" id="UP000054821"/>
    </source>
</evidence>
<dbReference type="AlphaFoldDB" id="A0A2P4ZC02"/>
<gene>
    <name evidence="4" type="ORF">TGAM01_v209392</name>
</gene>
<dbReference type="EMBL" id="JPDN02000045">
    <property type="protein sequence ID" value="PON21805.1"/>
    <property type="molecule type" value="Genomic_DNA"/>
</dbReference>
<dbReference type="InterPro" id="IPR043129">
    <property type="entry name" value="ATPase_NBD"/>
</dbReference>
<comment type="caution">
    <text evidence="4">The sequence shown here is derived from an EMBL/GenBank/DDBJ whole genome shotgun (WGS) entry which is preliminary data.</text>
</comment>
<dbReference type="Pfam" id="PF00012">
    <property type="entry name" value="HSP70"/>
    <property type="match status" value="1"/>
</dbReference>
<dbReference type="Proteomes" id="UP000054821">
    <property type="component" value="Unassembled WGS sequence"/>
</dbReference>
<dbReference type="Gene3D" id="3.30.420.40">
    <property type="match status" value="1"/>
</dbReference>
<evidence type="ECO:0000313" key="4">
    <source>
        <dbReference type="EMBL" id="PON21805.1"/>
    </source>
</evidence>
<dbReference type="GO" id="GO:0140662">
    <property type="term" value="F:ATP-dependent protein folding chaperone"/>
    <property type="evidence" value="ECO:0007669"/>
    <property type="project" value="InterPro"/>
</dbReference>
<dbReference type="PANTHER" id="PTHR14187:SF5">
    <property type="entry name" value="HEAT SHOCK 70 KDA PROTEIN 12A"/>
    <property type="match status" value="1"/>
</dbReference>
<keyword evidence="5" id="KW-1185">Reference proteome</keyword>
<dbReference type="PANTHER" id="PTHR14187">
    <property type="entry name" value="ALPHA KINASE/ELONGATION FACTOR 2 KINASE"/>
    <property type="match status" value="1"/>
</dbReference>
<evidence type="ECO:0000256" key="2">
    <source>
        <dbReference type="ARBA" id="ARBA00022840"/>
    </source>
</evidence>
<dbReference type="SUPFAM" id="SSF53067">
    <property type="entry name" value="Actin-like ATPase domain"/>
    <property type="match status" value="2"/>
</dbReference>
<protein>
    <recommendedName>
        <fullName evidence="6">Hsp70-like protein</fullName>
    </recommendedName>
</protein>
<evidence type="ECO:0008006" key="6">
    <source>
        <dbReference type="Google" id="ProtNLM"/>
    </source>
</evidence>
<dbReference type="GO" id="GO:0005524">
    <property type="term" value="F:ATP binding"/>
    <property type="evidence" value="ECO:0007669"/>
    <property type="project" value="UniProtKB-KW"/>
</dbReference>
<dbReference type="InterPro" id="IPR013126">
    <property type="entry name" value="Hsp_70_fam"/>
</dbReference>
<evidence type="ECO:0000256" key="3">
    <source>
        <dbReference type="SAM" id="MobiDB-lite"/>
    </source>
</evidence>
<keyword evidence="2" id="KW-0067">ATP-binding</keyword>
<dbReference type="GeneID" id="29985871"/>
<evidence type="ECO:0000256" key="1">
    <source>
        <dbReference type="ARBA" id="ARBA00022741"/>
    </source>
</evidence>
<keyword evidence="1" id="KW-0547">Nucleotide-binding</keyword>
<organism evidence="4 5">
    <name type="scientific">Trichoderma gamsii</name>
    <dbReference type="NCBI Taxonomy" id="398673"/>
    <lineage>
        <taxon>Eukaryota</taxon>
        <taxon>Fungi</taxon>
        <taxon>Dikarya</taxon>
        <taxon>Ascomycota</taxon>
        <taxon>Pezizomycotina</taxon>
        <taxon>Sordariomycetes</taxon>
        <taxon>Hypocreomycetidae</taxon>
        <taxon>Hypocreales</taxon>
        <taxon>Hypocreaceae</taxon>
        <taxon>Trichoderma</taxon>
    </lineage>
</organism>
<feature type="region of interest" description="Disordered" evidence="3">
    <location>
        <begin position="1"/>
        <end position="21"/>
    </location>
</feature>